<dbReference type="OrthoDB" id="5356836at2759"/>
<dbReference type="EMBL" id="CAJPDQ010000027">
    <property type="protein sequence ID" value="CAF9927632.1"/>
    <property type="molecule type" value="Genomic_DNA"/>
</dbReference>
<dbReference type="Proteomes" id="UP000664169">
    <property type="component" value="Unassembled WGS sequence"/>
</dbReference>
<evidence type="ECO:0000256" key="2">
    <source>
        <dbReference type="ARBA" id="ARBA00022857"/>
    </source>
</evidence>
<sequence length="370" mass="41973">MPERIAITNATGRQAASLARSAAAVGYHISAHIYSFKYSPLVASEISALPNTIVHTGALDSPQIQEALFKDADIAFINTTSFDKELETGKACADVAKKAGVKHVIYSSMPDHGDAPEAKQKGWHGLPHYRHKWEVEKYIQTIAIPATFVYTGIYYNNFTSLPFPLFCLREVPWEEVETWEGNWQDDWTEEKDGQKVKGRKCGFEWQAPWAPDVRLPWLDTEHDFGPAVLQIFVDGPQRWAGKRFRIPLAFDLLSPSAVCAAFSKALNRPVRYVEGPIEIKVPIPEGYQEQLEALQDLFGGDKVKGKNAPYWWDGIFDSAASDIDREDQGLDFDVRLSRKMWEGWRDMEGYARDIFPVEERLNGKNWMDEA</sequence>
<accession>A0A8H3FRB7</accession>
<evidence type="ECO:0000259" key="3">
    <source>
        <dbReference type="Pfam" id="PF05368"/>
    </source>
</evidence>
<keyword evidence="2" id="KW-0521">NADP</keyword>
<name>A0A8H3FRB7_9LECA</name>
<dbReference type="SUPFAM" id="SSF51735">
    <property type="entry name" value="NAD(P)-binding Rossmann-fold domains"/>
    <property type="match status" value="1"/>
</dbReference>
<dbReference type="Pfam" id="PF05368">
    <property type="entry name" value="NmrA"/>
    <property type="match status" value="1"/>
</dbReference>
<evidence type="ECO:0000256" key="1">
    <source>
        <dbReference type="ARBA" id="ARBA00006328"/>
    </source>
</evidence>
<dbReference type="InterPro" id="IPR051164">
    <property type="entry name" value="NmrA-like_oxidored"/>
</dbReference>
<dbReference type="InterPro" id="IPR036291">
    <property type="entry name" value="NAD(P)-bd_dom_sf"/>
</dbReference>
<dbReference type="Gene3D" id="3.90.25.10">
    <property type="entry name" value="UDP-galactose 4-epimerase, domain 1"/>
    <property type="match status" value="1"/>
</dbReference>
<dbReference type="InterPro" id="IPR008030">
    <property type="entry name" value="NmrA-like"/>
</dbReference>
<evidence type="ECO:0000313" key="4">
    <source>
        <dbReference type="EMBL" id="CAF9927632.1"/>
    </source>
</evidence>
<dbReference type="GO" id="GO:0005634">
    <property type="term" value="C:nucleus"/>
    <property type="evidence" value="ECO:0007669"/>
    <property type="project" value="TreeGrafter"/>
</dbReference>
<comment type="caution">
    <text evidence="4">The sequence shown here is derived from an EMBL/GenBank/DDBJ whole genome shotgun (WGS) entry which is preliminary data.</text>
</comment>
<dbReference type="PANTHER" id="PTHR42748">
    <property type="entry name" value="NITROGEN METABOLITE REPRESSION PROTEIN NMRA FAMILY MEMBER"/>
    <property type="match status" value="1"/>
</dbReference>
<feature type="domain" description="NmrA-like" evidence="3">
    <location>
        <begin position="3"/>
        <end position="351"/>
    </location>
</feature>
<evidence type="ECO:0000313" key="5">
    <source>
        <dbReference type="Proteomes" id="UP000664169"/>
    </source>
</evidence>
<gene>
    <name evidence="4" type="ORF">GOMPHAMPRED_004456</name>
</gene>
<dbReference type="PANTHER" id="PTHR42748:SF5">
    <property type="entry name" value="NITROGEN METABOLITE REPRESSION PROTEIN NMRA"/>
    <property type="match status" value="1"/>
</dbReference>
<organism evidence="4 5">
    <name type="scientific">Gomphillus americanus</name>
    <dbReference type="NCBI Taxonomy" id="1940652"/>
    <lineage>
        <taxon>Eukaryota</taxon>
        <taxon>Fungi</taxon>
        <taxon>Dikarya</taxon>
        <taxon>Ascomycota</taxon>
        <taxon>Pezizomycotina</taxon>
        <taxon>Lecanoromycetes</taxon>
        <taxon>OSLEUM clade</taxon>
        <taxon>Ostropomycetidae</taxon>
        <taxon>Ostropales</taxon>
        <taxon>Graphidaceae</taxon>
        <taxon>Gomphilloideae</taxon>
        <taxon>Gomphillus</taxon>
    </lineage>
</organism>
<comment type="similarity">
    <text evidence="1">Belongs to the NmrA-type oxidoreductase family.</text>
</comment>
<protein>
    <recommendedName>
        <fullName evidence="3">NmrA-like domain-containing protein</fullName>
    </recommendedName>
</protein>
<keyword evidence="5" id="KW-1185">Reference proteome</keyword>
<dbReference type="Gene3D" id="3.40.50.720">
    <property type="entry name" value="NAD(P)-binding Rossmann-like Domain"/>
    <property type="match status" value="1"/>
</dbReference>
<dbReference type="AlphaFoldDB" id="A0A8H3FRB7"/>
<reference evidence="4" key="1">
    <citation type="submission" date="2021-03" db="EMBL/GenBank/DDBJ databases">
        <authorList>
            <person name="Tagirdzhanova G."/>
        </authorList>
    </citation>
    <scope>NUCLEOTIDE SEQUENCE</scope>
</reference>
<proteinExistence type="inferred from homology"/>